<dbReference type="EMBL" id="SMOD01000001">
    <property type="protein sequence ID" value="TDG11052.1"/>
    <property type="molecule type" value="Genomic_DNA"/>
</dbReference>
<dbReference type="Proteomes" id="UP000295606">
    <property type="component" value="Unassembled WGS sequence"/>
</dbReference>
<comment type="caution">
    <text evidence="1">The sequence shown here is derived from an EMBL/GenBank/DDBJ whole genome shotgun (WGS) entry which is preliminary data.</text>
</comment>
<evidence type="ECO:0000313" key="2">
    <source>
        <dbReference type="Proteomes" id="UP000295606"/>
    </source>
</evidence>
<proteinExistence type="predicted"/>
<dbReference type="AlphaFoldDB" id="A0A4R5LMH0"/>
<sequence length="63" mass="6786">MGGKVGIVLFYCGFFILRWQMGHVNLCAPGVRGQPEKAAATHKGRKKPIFPKFGGTSRAAKPA</sequence>
<gene>
    <name evidence="1" type="ORF">E1N52_02035</name>
</gene>
<protein>
    <submittedName>
        <fullName evidence="1">Uncharacterized protein</fullName>
    </submittedName>
</protein>
<reference evidence="1 2" key="1">
    <citation type="submission" date="2019-03" db="EMBL/GenBank/DDBJ databases">
        <title>Paraburkholderia sp. isolated from native Mimosa gymnas in Guartela State Park, Brazil.</title>
        <authorList>
            <person name="Paulitsch F."/>
            <person name="Hungria M."/>
            <person name="Delamuta J.R.M."/>
            <person name="Ribeiro R.A."/>
            <person name="Dall'Agnol R."/>
            <person name="Silva J.S.B."/>
        </authorList>
    </citation>
    <scope>NUCLEOTIDE SEQUENCE [LARGE SCALE GENOMIC DNA]</scope>
    <source>
        <strain evidence="1 2">CNPSo 3008</strain>
    </source>
</reference>
<accession>A0A4R5LMH0</accession>
<name>A0A4R5LMH0_9BURK</name>
<evidence type="ECO:0000313" key="1">
    <source>
        <dbReference type="EMBL" id="TDG11052.1"/>
    </source>
</evidence>
<organism evidence="1 2">
    <name type="scientific">Paraburkholderia guartelaensis</name>
    <dbReference type="NCBI Taxonomy" id="2546446"/>
    <lineage>
        <taxon>Bacteria</taxon>
        <taxon>Pseudomonadati</taxon>
        <taxon>Pseudomonadota</taxon>
        <taxon>Betaproteobacteria</taxon>
        <taxon>Burkholderiales</taxon>
        <taxon>Burkholderiaceae</taxon>
        <taxon>Paraburkholderia</taxon>
    </lineage>
</organism>
<dbReference type="RefSeq" id="WP_133179700.1">
    <property type="nucleotide sequence ID" value="NZ_SMOD01000001.1"/>
</dbReference>
<dbReference type="OrthoDB" id="9853710at2"/>